<evidence type="ECO:0000313" key="5">
    <source>
        <dbReference type="Proteomes" id="UP000053405"/>
    </source>
</evidence>
<dbReference type="NCBIfam" id="NF004514">
    <property type="entry name" value="PRK05855.1"/>
    <property type="match status" value="1"/>
</dbReference>
<dbReference type="PRINTS" id="PR00080">
    <property type="entry name" value="SDRFAMILY"/>
</dbReference>
<evidence type="ECO:0000256" key="2">
    <source>
        <dbReference type="ARBA" id="ARBA00023002"/>
    </source>
</evidence>
<dbReference type="FunFam" id="3.40.50.720:FF:000084">
    <property type="entry name" value="Short-chain dehydrogenase reductase"/>
    <property type="match status" value="1"/>
</dbReference>
<dbReference type="CDD" id="cd05233">
    <property type="entry name" value="SDR_c"/>
    <property type="match status" value="1"/>
</dbReference>
<dbReference type="AlphaFoldDB" id="L7LDH0"/>
<proteinExistence type="inferred from homology"/>
<dbReference type="GO" id="GO:0016491">
    <property type="term" value="F:oxidoreductase activity"/>
    <property type="evidence" value="ECO:0007669"/>
    <property type="project" value="UniProtKB-KW"/>
</dbReference>
<keyword evidence="2" id="KW-0560">Oxidoreductase</keyword>
<name>L7LDH0_9ACTN</name>
<dbReference type="RefSeq" id="WP_005941580.1">
    <property type="nucleotide sequence ID" value="NZ_ATVK01000054.1"/>
</dbReference>
<accession>L7LDH0</accession>
<dbReference type="InterPro" id="IPR029058">
    <property type="entry name" value="AB_hydrolase_fold"/>
</dbReference>
<dbReference type="PROSITE" id="PS00061">
    <property type="entry name" value="ADH_SHORT"/>
    <property type="match status" value="1"/>
</dbReference>
<dbReference type="InterPro" id="IPR036291">
    <property type="entry name" value="NAD(P)-bd_dom_sf"/>
</dbReference>
<dbReference type="InterPro" id="IPR000073">
    <property type="entry name" value="AB_hydrolase_1"/>
</dbReference>
<dbReference type="PRINTS" id="PR00081">
    <property type="entry name" value="GDHRDH"/>
</dbReference>
<dbReference type="InterPro" id="IPR057326">
    <property type="entry name" value="KR_dom"/>
</dbReference>
<dbReference type="SUPFAM" id="SSF53474">
    <property type="entry name" value="alpha/beta-Hydrolases"/>
    <property type="match status" value="1"/>
</dbReference>
<dbReference type="SUPFAM" id="SSF51735">
    <property type="entry name" value="NAD(P)-binding Rossmann-fold domains"/>
    <property type="match status" value="1"/>
</dbReference>
<comment type="similarity">
    <text evidence="1">Belongs to the short-chain dehydrogenases/reductases (SDR) family.</text>
</comment>
<protein>
    <submittedName>
        <fullName evidence="4">Peptidase S33 family protein</fullName>
    </submittedName>
</protein>
<dbReference type="SMART" id="SM00822">
    <property type="entry name" value="PKS_KR"/>
    <property type="match status" value="1"/>
</dbReference>
<reference evidence="4 5" key="1">
    <citation type="submission" date="2012-12" db="EMBL/GenBank/DDBJ databases">
        <title>Whole genome shotgun sequence of Gordonia hirsuta NBRC 16056.</title>
        <authorList>
            <person name="Isaki-Nakamura S."/>
            <person name="Hosoyama A."/>
            <person name="Tsuchikane K."/>
            <person name="Katsumata H."/>
            <person name="Baba S."/>
            <person name="Yamazaki S."/>
            <person name="Fujita N."/>
        </authorList>
    </citation>
    <scope>NUCLEOTIDE SEQUENCE [LARGE SCALE GENOMIC DNA]</scope>
    <source>
        <strain evidence="4 5">NBRC 16056</strain>
    </source>
</reference>
<comment type="caution">
    <text evidence="4">The sequence shown here is derived from an EMBL/GenBank/DDBJ whole genome shotgun (WGS) entry which is preliminary data.</text>
</comment>
<evidence type="ECO:0000259" key="3">
    <source>
        <dbReference type="SMART" id="SM00822"/>
    </source>
</evidence>
<feature type="domain" description="Ketoreductase" evidence="3">
    <location>
        <begin position="336"/>
        <end position="511"/>
    </location>
</feature>
<dbReference type="Gene3D" id="3.40.50.1820">
    <property type="entry name" value="alpha/beta hydrolase"/>
    <property type="match status" value="1"/>
</dbReference>
<dbReference type="Proteomes" id="UP000053405">
    <property type="component" value="Unassembled WGS sequence"/>
</dbReference>
<dbReference type="Pfam" id="PF00561">
    <property type="entry name" value="Abhydrolase_1"/>
    <property type="match status" value="1"/>
</dbReference>
<dbReference type="eggNOG" id="COG0596">
    <property type="taxonomic scope" value="Bacteria"/>
</dbReference>
<dbReference type="STRING" id="1121927.GOHSU_30_00310"/>
<sequence length="614" mass="66927">MTVSRLDDARTAPVGGRFDEVEQHTVHNDGIDIAYFVQGDPNAPVLLLVHGWPDSHHLWDGVIPHLRDRFRCVAIDSRGAGGTTNPKSYKDFALAELARDLVAVADRVSPDAPVHLLGHDWGSVAAWEAVCDPGTSGRFASFTSVSGPCASHMTYAVRSRLARPSPRNLGLAAAQIGSLFYMLGSMTPGLPNILLKLTMTEQRWRMGLSLAEGAPARQIHLGPTFRNDLTRTLRIYRANALQAVVSPKERYTDVPVQVIVGTRDPAVRQSSYDDEPRWNKRTWRRVVDGGHWLPFSHPQLLAGATIELADHVEGKPASRTLRRAEMGQDMRPFEHQLVVVTGGGSGIGRETALEFARQGAEIVVSDINLDTAKETVALVERAGGIAHGYRLDVSDPSDVERHASVVLAEHGVPDVLVNNAGVGAAGDFLATPREEFDRVLGINLFGVVNVARVFAAAMADRKLGGHIVNLSSMAAYSPQPDMGAYATSKAAVFMFSDCLRAELAKHDIGVTTICPGIVHTNIITNTKISGVSADEEARMQEVGDRAYAMRRYGPEKVAKQIVTAVRRRREVVPVTPESKAQYLFNRAAPWVVRRAARSGGMTDLMDKLPARFMR</sequence>
<dbReference type="Gene3D" id="3.40.50.720">
    <property type="entry name" value="NAD(P)-binding Rossmann-like Domain"/>
    <property type="match status" value="1"/>
</dbReference>
<organism evidence="4 5">
    <name type="scientific">Gordonia hirsuta DSM 44140 = NBRC 16056</name>
    <dbReference type="NCBI Taxonomy" id="1121927"/>
    <lineage>
        <taxon>Bacteria</taxon>
        <taxon>Bacillati</taxon>
        <taxon>Actinomycetota</taxon>
        <taxon>Actinomycetes</taxon>
        <taxon>Mycobacteriales</taxon>
        <taxon>Gordoniaceae</taxon>
        <taxon>Gordonia</taxon>
    </lineage>
</organism>
<dbReference type="PANTHER" id="PTHR43391:SF12">
    <property type="entry name" value="OXIDOREDUCTASE EPHD-RELATED"/>
    <property type="match status" value="1"/>
</dbReference>
<keyword evidence="5" id="KW-1185">Reference proteome</keyword>
<dbReference type="eggNOG" id="COG1028">
    <property type="taxonomic scope" value="Bacteria"/>
</dbReference>
<gene>
    <name evidence="4" type="ORF">GOHSU_30_00310</name>
</gene>
<dbReference type="EMBL" id="BANT01000030">
    <property type="protein sequence ID" value="GAC58107.1"/>
    <property type="molecule type" value="Genomic_DNA"/>
</dbReference>
<evidence type="ECO:0000313" key="4">
    <source>
        <dbReference type="EMBL" id="GAC58107.1"/>
    </source>
</evidence>
<dbReference type="PANTHER" id="PTHR43391">
    <property type="entry name" value="RETINOL DEHYDROGENASE-RELATED"/>
    <property type="match status" value="1"/>
</dbReference>
<dbReference type="InterPro" id="IPR020904">
    <property type="entry name" value="Sc_DH/Rdtase_CS"/>
</dbReference>
<evidence type="ECO:0000256" key="1">
    <source>
        <dbReference type="ARBA" id="ARBA00006484"/>
    </source>
</evidence>
<dbReference type="Pfam" id="PF00106">
    <property type="entry name" value="adh_short"/>
    <property type="match status" value="1"/>
</dbReference>
<dbReference type="OrthoDB" id="4220752at2"/>
<dbReference type="InterPro" id="IPR002347">
    <property type="entry name" value="SDR_fam"/>
</dbReference>